<evidence type="ECO:0000256" key="3">
    <source>
        <dbReference type="ARBA" id="ARBA00022741"/>
    </source>
</evidence>
<accession>A0ABT4BQF2</accession>
<dbReference type="InterPro" id="IPR050107">
    <property type="entry name" value="ABC_carbohydrate_import_ATPase"/>
</dbReference>
<feature type="domain" description="ABC transporter" evidence="5">
    <location>
        <begin position="2"/>
        <end position="238"/>
    </location>
</feature>
<dbReference type="RefSeq" id="WP_268057121.1">
    <property type="nucleotide sequence ID" value="NZ_JAPOHA010000002.1"/>
</dbReference>
<dbReference type="InterPro" id="IPR003593">
    <property type="entry name" value="AAA+_ATPase"/>
</dbReference>
<evidence type="ECO:0000256" key="1">
    <source>
        <dbReference type="ARBA" id="ARBA00022448"/>
    </source>
</evidence>
<dbReference type="GO" id="GO:0005524">
    <property type="term" value="F:ATP binding"/>
    <property type="evidence" value="ECO:0007669"/>
    <property type="project" value="UniProtKB-KW"/>
</dbReference>
<dbReference type="InterPro" id="IPR017871">
    <property type="entry name" value="ABC_transporter-like_CS"/>
</dbReference>
<evidence type="ECO:0000313" key="6">
    <source>
        <dbReference type="EMBL" id="MCY1713122.1"/>
    </source>
</evidence>
<proteinExistence type="predicted"/>
<dbReference type="PANTHER" id="PTHR43790:SF9">
    <property type="entry name" value="GALACTOFURANOSE TRANSPORTER ATP-BINDING PROTEIN YTFR"/>
    <property type="match status" value="1"/>
</dbReference>
<keyword evidence="7" id="KW-1185">Reference proteome</keyword>
<sequence>MLAAKSISKQYGQTKALDQAELSMKPGEIHALLGSNGSGKSTIAKVLGGLVGKNEGEITIDGKEIQLRSAKDSLAQGIALAYQDYSLVDQLTVEENLFLNSSGTLKMGFIDYKKRFDQTFQILKQFHISAQPDTYVGSLNESDKSLLEVAKALVYKPRYLILDEVTACLHRDQVLVLFDILRKEKKEGLSILFISHRFDEVYELCETVTIFRNGKTVITTDLTKVTNDDIVYYMTGQKETIKKQHNEKQAAEKKEPLLSIQHLGVGTQVNDVSLNLYPGEILGVCGLQGQGQSEFLRAVYGSRKISRGNIIYKGKRLTKFSPERSLKSGMAFISGDRNSEGIFADRSIFENINISRSALRFIFHGIRLNKSMSEANQLIKKLDVVIGEIGDPASSLSGGNQQKLIFARDLLLNPSVVLLDDPAKGVDVKARSEIQGILRGLSDKGMACIYYSSDYKELTAVSDRIVVFYEGDIIAEFNDISEEIESDLAAAMLGATRTEAE</sequence>
<dbReference type="EMBL" id="JAPOHA010000002">
    <property type="protein sequence ID" value="MCY1713122.1"/>
    <property type="molecule type" value="Genomic_DNA"/>
</dbReference>
<dbReference type="Gene3D" id="3.40.50.300">
    <property type="entry name" value="P-loop containing nucleotide triphosphate hydrolases"/>
    <property type="match status" value="2"/>
</dbReference>
<dbReference type="Pfam" id="PF00005">
    <property type="entry name" value="ABC_tran"/>
    <property type="match status" value="2"/>
</dbReference>
<dbReference type="InterPro" id="IPR003439">
    <property type="entry name" value="ABC_transporter-like_ATP-bd"/>
</dbReference>
<dbReference type="SMART" id="SM00382">
    <property type="entry name" value="AAA"/>
    <property type="match status" value="2"/>
</dbReference>
<dbReference type="PROSITE" id="PS50893">
    <property type="entry name" value="ABC_TRANSPORTER_2"/>
    <property type="match status" value="2"/>
</dbReference>
<evidence type="ECO:0000256" key="2">
    <source>
        <dbReference type="ARBA" id="ARBA00022737"/>
    </source>
</evidence>
<dbReference type="InterPro" id="IPR027417">
    <property type="entry name" value="P-loop_NTPase"/>
</dbReference>
<dbReference type="CDD" id="cd03216">
    <property type="entry name" value="ABC_Carb_Monos_I"/>
    <property type="match status" value="1"/>
</dbReference>
<evidence type="ECO:0000256" key="4">
    <source>
        <dbReference type="ARBA" id="ARBA00022840"/>
    </source>
</evidence>
<evidence type="ECO:0000259" key="5">
    <source>
        <dbReference type="PROSITE" id="PS50893"/>
    </source>
</evidence>
<dbReference type="CDD" id="cd03215">
    <property type="entry name" value="ABC_Carb_Monos_II"/>
    <property type="match status" value="1"/>
</dbReference>
<dbReference type="SUPFAM" id="SSF52540">
    <property type="entry name" value="P-loop containing nucleoside triphosphate hydrolases"/>
    <property type="match status" value="2"/>
</dbReference>
<dbReference type="Proteomes" id="UP001082703">
    <property type="component" value="Unassembled WGS sequence"/>
</dbReference>
<keyword evidence="3" id="KW-0547">Nucleotide-binding</keyword>
<dbReference type="PROSITE" id="PS00211">
    <property type="entry name" value="ABC_TRANSPORTER_1"/>
    <property type="match status" value="1"/>
</dbReference>
<keyword evidence="2" id="KW-0677">Repeat</keyword>
<evidence type="ECO:0000313" key="7">
    <source>
        <dbReference type="Proteomes" id="UP001082703"/>
    </source>
</evidence>
<reference evidence="6 7" key="1">
    <citation type="submission" date="2022-11" db="EMBL/GenBank/DDBJ databases">
        <authorList>
            <person name="Caiyu Z."/>
        </authorList>
    </citation>
    <scope>NUCLEOTIDE SEQUENCE [LARGE SCALE GENOMIC DNA]</scope>
    <source>
        <strain evidence="6 7">YR-4</strain>
    </source>
</reference>
<keyword evidence="4 6" id="KW-0067">ATP-binding</keyword>
<gene>
    <name evidence="6" type="ORF">OUY18_02485</name>
</gene>
<keyword evidence="1" id="KW-0813">Transport</keyword>
<comment type="caution">
    <text evidence="6">The sequence shown here is derived from an EMBL/GenBank/DDBJ whole genome shotgun (WGS) entry which is preliminary data.</text>
</comment>
<name>A0ABT4BQF2_9FIRM</name>
<feature type="domain" description="ABC transporter" evidence="5">
    <location>
        <begin position="252"/>
        <end position="495"/>
    </location>
</feature>
<protein>
    <submittedName>
        <fullName evidence="6">Sugar ABC transporter ATP-binding protein</fullName>
    </submittedName>
</protein>
<dbReference type="PANTHER" id="PTHR43790">
    <property type="entry name" value="CARBOHYDRATE TRANSPORT ATP-BINDING PROTEIN MG119-RELATED"/>
    <property type="match status" value="1"/>
</dbReference>
<organism evidence="6 7">
    <name type="scientific">Caproiciproducens galactitolivorans</name>
    <dbReference type="NCBI Taxonomy" id="642589"/>
    <lineage>
        <taxon>Bacteria</taxon>
        <taxon>Bacillati</taxon>
        <taxon>Bacillota</taxon>
        <taxon>Clostridia</taxon>
        <taxon>Eubacteriales</taxon>
        <taxon>Acutalibacteraceae</taxon>
        <taxon>Caproiciproducens</taxon>
    </lineage>
</organism>